<dbReference type="SMART" id="SM00409">
    <property type="entry name" value="IG"/>
    <property type="match status" value="5"/>
</dbReference>
<dbReference type="SUPFAM" id="SSF48726">
    <property type="entry name" value="Immunoglobulin"/>
    <property type="match status" value="5"/>
</dbReference>
<dbReference type="PROSITE" id="PS50835">
    <property type="entry name" value="IG_LIKE"/>
    <property type="match status" value="4"/>
</dbReference>
<proteinExistence type="predicted"/>
<feature type="domain" description="Ig-like" evidence="8">
    <location>
        <begin position="139"/>
        <end position="210"/>
    </location>
</feature>
<name>A0A8C4SX23_ERPCA</name>
<dbReference type="InterPro" id="IPR007110">
    <property type="entry name" value="Ig-like_dom"/>
</dbReference>
<keyword evidence="7" id="KW-0732">Signal</keyword>
<dbReference type="InterPro" id="IPR036179">
    <property type="entry name" value="Ig-like_dom_sf"/>
</dbReference>
<dbReference type="InterPro" id="IPR003598">
    <property type="entry name" value="Ig_sub2"/>
</dbReference>
<feature type="domain" description="Ig-like" evidence="8">
    <location>
        <begin position="227"/>
        <end position="306"/>
    </location>
</feature>
<evidence type="ECO:0000256" key="4">
    <source>
        <dbReference type="ARBA" id="ARBA00046458"/>
    </source>
</evidence>
<dbReference type="Pfam" id="PF13895">
    <property type="entry name" value="Ig_2"/>
    <property type="match status" value="2"/>
</dbReference>
<accession>A0A8C4SX23</accession>
<feature type="chain" id="PRO_5034770222" description="B-cell receptor CD22" evidence="7">
    <location>
        <begin position="23"/>
        <end position="584"/>
    </location>
</feature>
<evidence type="ECO:0000256" key="5">
    <source>
        <dbReference type="SAM" id="MobiDB-lite"/>
    </source>
</evidence>
<comment type="subunit">
    <text evidence="4">Predominantly monomer of isoform CD22-beta. Also found as heterodimer of isoform CD22-beta and a shorter isoform. Interacts with PTPN6/SHP-1, LYN, SYK, PIK3R1/PIK3R2 and PLCG1 upon phosphorylation. Interacts with GRB2, INPP5D and SHC1 upon phosphorylation. May form a complex with INPP5D/SHIP, GRB2 and SHC1.</text>
</comment>
<keyword evidence="10" id="KW-1185">Reference proteome</keyword>
<dbReference type="PANTHER" id="PTHR46013:SF4">
    <property type="entry name" value="B-CELL RECEPTOR CD22-RELATED"/>
    <property type="match status" value="1"/>
</dbReference>
<organism evidence="9 10">
    <name type="scientific">Erpetoichthys calabaricus</name>
    <name type="common">Rope fish</name>
    <name type="synonym">Calamoichthys calabaricus</name>
    <dbReference type="NCBI Taxonomy" id="27687"/>
    <lineage>
        <taxon>Eukaryota</taxon>
        <taxon>Metazoa</taxon>
        <taxon>Chordata</taxon>
        <taxon>Craniata</taxon>
        <taxon>Vertebrata</taxon>
        <taxon>Euteleostomi</taxon>
        <taxon>Actinopterygii</taxon>
        <taxon>Polypteriformes</taxon>
        <taxon>Polypteridae</taxon>
        <taxon>Erpetoichthys</taxon>
    </lineage>
</organism>
<evidence type="ECO:0000259" key="8">
    <source>
        <dbReference type="PROSITE" id="PS50835"/>
    </source>
</evidence>
<evidence type="ECO:0000313" key="10">
    <source>
        <dbReference type="Proteomes" id="UP000694620"/>
    </source>
</evidence>
<protein>
    <recommendedName>
        <fullName evidence="1">B-cell receptor CD22</fullName>
    </recommendedName>
    <alternativeName>
        <fullName evidence="2">Sialic acid-binding Ig-like lectin 2</fullName>
    </alternativeName>
</protein>
<dbReference type="SMART" id="SM00408">
    <property type="entry name" value="IGc2"/>
    <property type="match status" value="4"/>
</dbReference>
<sequence>MQRKVSPLKMLLLIFLTTVSCADGEGEWGVTYEPKTICAAEGSTVTIGCSYWHPANIKVKYEMWFYDSNENSRYNTKENTIYHTNEQSVASRYRNRVQLFRDKNKMCSVRISDVRRQDNGYYKFRFEGDGYGQQWTGVPGVRVTVTGLKIEATAQTVKENVVVTLTCTTTCSLTNGVFTWYRNQQRLRGTSQMLVIQRVSYEDHGSYWCQTGVTTSPAYQLNVVYAPKNVVISGPPTICVEEGTSMTLHCTAIANPPGTYTWVKDNIRVPGSGEHLQISWVDLSAVGSYQCEVTNTYGTTKSAAVTLVVNRLKIEATAETVKENDTVTLRCTTTCSLANGVFSWYRNGHREDETSAQLVIQRVSLGHHGSYWCQTGITKSPAFLLDAQYVPKNVIITGQANMSIEEGESVTLNCTASANPPSNYTWVKENSGQVGSGEHLHISTVNVNDAGSYHCEATNIHGTVKSTAVKLTVNVKPSKNYALYSLLIVPLLAALALGVFIFLRKKTNQQDRDGQGGKETAADDVYYNLCEPTNKPKQQNEEQTLSYASVQFKAKPNKRMKEEEHGKKTEDCKQDIIYSAVVTN</sequence>
<evidence type="ECO:0000256" key="1">
    <source>
        <dbReference type="ARBA" id="ARBA00040106"/>
    </source>
</evidence>
<dbReference type="AlphaFoldDB" id="A0A8C4SX23"/>
<keyword evidence="6" id="KW-0812">Transmembrane</keyword>
<dbReference type="InterPro" id="IPR056386">
    <property type="entry name" value="Ig_CD22"/>
</dbReference>
<dbReference type="Pfam" id="PF13927">
    <property type="entry name" value="Ig_3"/>
    <property type="match status" value="2"/>
</dbReference>
<dbReference type="Pfam" id="PF24518">
    <property type="entry name" value="Ig_CD22"/>
    <property type="match status" value="1"/>
</dbReference>
<evidence type="ECO:0000256" key="7">
    <source>
        <dbReference type="SAM" id="SignalP"/>
    </source>
</evidence>
<feature type="signal peptide" evidence="7">
    <location>
        <begin position="1"/>
        <end position="22"/>
    </location>
</feature>
<keyword evidence="6" id="KW-0472">Membrane</keyword>
<evidence type="ECO:0000256" key="2">
    <source>
        <dbReference type="ARBA" id="ARBA00041781"/>
    </source>
</evidence>
<reference evidence="9" key="2">
    <citation type="submission" date="2025-09" db="UniProtKB">
        <authorList>
            <consortium name="Ensembl"/>
        </authorList>
    </citation>
    <scope>IDENTIFICATION</scope>
</reference>
<evidence type="ECO:0000256" key="6">
    <source>
        <dbReference type="SAM" id="Phobius"/>
    </source>
</evidence>
<dbReference type="Ensembl" id="ENSECRT00000023331.1">
    <property type="protein sequence ID" value="ENSECRP00000022838.1"/>
    <property type="gene ID" value="ENSECRG00000015471.1"/>
</dbReference>
<feature type="domain" description="Ig-like" evidence="8">
    <location>
        <begin position="310"/>
        <end position="374"/>
    </location>
</feature>
<evidence type="ECO:0000256" key="3">
    <source>
        <dbReference type="ARBA" id="ARBA00045430"/>
    </source>
</evidence>
<comment type="function">
    <text evidence="3">Most highly expressed siglec (sialic acid-binding immunoglobulin-like lectin) on B-cells that plays a role in various aspects of B-cell biology including differentiation, antigen presentation, and trafficking to bone marrow. Binds to alpha 2,6-linked sialic acid residues of surface molecules such as CD22 itself, CD45 and IgM in a cis configuration. Can also bind to ligands on other cells as an adhesion molecule in a trans configuration. Acts as an inhibitory coreceptor on the surface of B-cells and inhibits B-cell receptor induced signaling, characterized by inhibition of the calcium mobilization and cellular activation. Mechanistically, the immunoreceptor tyrosine-based inhibitory motif domain is phosphorylated by the Src kinase LYN, which in turn leads to the recruitment of the protein tyrosine phosphatase 1/PTPN6, leading to the negative regulation of BCR signaling. If this negative signaling from is of sufficient strength, apoptosis of the B-cell can be induced.</text>
</comment>
<dbReference type="Gene3D" id="2.60.40.10">
    <property type="entry name" value="Immunoglobulins"/>
    <property type="match status" value="5"/>
</dbReference>
<dbReference type="PANTHER" id="PTHR46013">
    <property type="entry name" value="VASCULAR CELL ADHESION MOLECULE 1"/>
    <property type="match status" value="1"/>
</dbReference>
<feature type="region of interest" description="Disordered" evidence="5">
    <location>
        <begin position="531"/>
        <end position="568"/>
    </location>
</feature>
<dbReference type="InterPro" id="IPR013783">
    <property type="entry name" value="Ig-like_fold"/>
</dbReference>
<feature type="domain" description="Ig-like" evidence="8">
    <location>
        <begin position="391"/>
        <end position="472"/>
    </location>
</feature>
<feature type="transmembrane region" description="Helical" evidence="6">
    <location>
        <begin position="481"/>
        <end position="503"/>
    </location>
</feature>
<keyword evidence="6" id="KW-1133">Transmembrane helix</keyword>
<dbReference type="PROSITE" id="PS51257">
    <property type="entry name" value="PROKAR_LIPOPROTEIN"/>
    <property type="match status" value="1"/>
</dbReference>
<reference evidence="9" key="1">
    <citation type="submission" date="2025-08" db="UniProtKB">
        <authorList>
            <consortium name="Ensembl"/>
        </authorList>
    </citation>
    <scope>IDENTIFICATION</scope>
</reference>
<feature type="compositionally biased region" description="Basic and acidic residues" evidence="5">
    <location>
        <begin position="559"/>
        <end position="568"/>
    </location>
</feature>
<dbReference type="InterPro" id="IPR003599">
    <property type="entry name" value="Ig_sub"/>
</dbReference>
<feature type="compositionally biased region" description="Polar residues" evidence="5">
    <location>
        <begin position="535"/>
        <end position="549"/>
    </location>
</feature>
<evidence type="ECO:0000313" key="9">
    <source>
        <dbReference type="Ensembl" id="ENSECRP00000022838.1"/>
    </source>
</evidence>
<dbReference type="Proteomes" id="UP000694620">
    <property type="component" value="Unassembled WGS sequence"/>
</dbReference>
<dbReference type="CDD" id="cd00096">
    <property type="entry name" value="Ig"/>
    <property type="match status" value="1"/>
</dbReference>
<dbReference type="GeneTree" id="ENSGT01150000286924"/>